<sequence length="538" mass="58138">MSGNTNPVSSNIAGLEADGKAEMPASNHVHGARLHTITAALALFLFLTNLEIPIVTTALVKIAGELGGLNKIYWITTAYMLGYVGLLVISAKLSDLFGRKSCLLVAIFLFVVFSGACGAAQTMDQLIIFRAFQGIGGAGNYSLCAVLLLDLIPAEKYATYMSYISFVYALSLLFGPLMGGGISESSTWRWVFLLNVPPGVLAGITLALILPNRFPHRNQPCNDKSMSSVWGSLRQMFRRVDLLGCGLLLVATVPLVTALEEANHKYHWKSPFTIVLLIISGLAWFAFLLWERRVTLYSKSVEPVLPWRFISSGNRNAMLLGAVWFSTMFQLPQRFQIVNQLTPFQAAVHFIPFTIAGPVASALAPGVAKLFKIPLLYLVLFASLLQVVGYALLGTLPESLSIAAAQYGYQVLAGFGCGINITLLILIAPFTIEKRDNAVAMGAIAQFRVMGGCIGISILTAVANGFIQSHLRQSLSPEQMQSVLHSTEALSSLPASVQSLVRGTFSASYNLQMKILAGLAGGQVLASLLMWQKEQIIV</sequence>
<dbReference type="Pfam" id="PF07690">
    <property type="entry name" value="MFS_1"/>
    <property type="match status" value="1"/>
</dbReference>
<evidence type="ECO:0000256" key="5">
    <source>
        <dbReference type="SAM" id="Phobius"/>
    </source>
</evidence>
<dbReference type="GeneID" id="93581165"/>
<dbReference type="PANTHER" id="PTHR23501:SF43">
    <property type="entry name" value="MULTIDRUG TRANSPORTER, PUTATIVE (AFU_ORTHOLOGUE AFUA_6G03040)-RELATED"/>
    <property type="match status" value="1"/>
</dbReference>
<dbReference type="OMA" id="HRIMEDI"/>
<comment type="subcellular location">
    <subcellularLocation>
        <location evidence="1">Membrane</location>
        <topology evidence="1">Multi-pass membrane protein</topology>
    </subcellularLocation>
</comment>
<dbReference type="PROSITE" id="PS00216">
    <property type="entry name" value="SUGAR_TRANSPORT_1"/>
    <property type="match status" value="1"/>
</dbReference>
<reference evidence="8" key="1">
    <citation type="journal article" date="2017" name="Genome Biol.">
        <title>Comparative genomics reveals high biological diversity and specific adaptations in the industrially and medically important fungal genus Aspergillus.</title>
        <authorList>
            <person name="de Vries R.P."/>
            <person name="Riley R."/>
            <person name="Wiebenga A."/>
            <person name="Aguilar-Osorio G."/>
            <person name="Amillis S."/>
            <person name="Uchima C.A."/>
            <person name="Anderluh G."/>
            <person name="Asadollahi M."/>
            <person name="Askin M."/>
            <person name="Barry K."/>
            <person name="Battaglia E."/>
            <person name="Bayram O."/>
            <person name="Benocci T."/>
            <person name="Braus-Stromeyer S.A."/>
            <person name="Caldana C."/>
            <person name="Canovas D."/>
            <person name="Cerqueira G.C."/>
            <person name="Chen F."/>
            <person name="Chen W."/>
            <person name="Choi C."/>
            <person name="Clum A."/>
            <person name="Dos Santos R.A."/>
            <person name="Damasio A.R."/>
            <person name="Diallinas G."/>
            <person name="Emri T."/>
            <person name="Fekete E."/>
            <person name="Flipphi M."/>
            <person name="Freyberg S."/>
            <person name="Gallo A."/>
            <person name="Gournas C."/>
            <person name="Habgood R."/>
            <person name="Hainaut M."/>
            <person name="Harispe M.L."/>
            <person name="Henrissat B."/>
            <person name="Hilden K.S."/>
            <person name="Hope R."/>
            <person name="Hossain A."/>
            <person name="Karabika E."/>
            <person name="Karaffa L."/>
            <person name="Karanyi Z."/>
            <person name="Krasevec N."/>
            <person name="Kuo A."/>
            <person name="Kusch H."/>
            <person name="LaButti K."/>
            <person name="Lagendijk E.L."/>
            <person name="Lapidus A."/>
            <person name="Levasseur A."/>
            <person name="Lindquist E."/>
            <person name="Lipzen A."/>
            <person name="Logrieco A.F."/>
            <person name="MacCabe A."/>
            <person name="Maekelae M.R."/>
            <person name="Malavazi I."/>
            <person name="Melin P."/>
            <person name="Meyer V."/>
            <person name="Mielnichuk N."/>
            <person name="Miskei M."/>
            <person name="Molnar A.P."/>
            <person name="Mule G."/>
            <person name="Ngan C.Y."/>
            <person name="Orejas M."/>
            <person name="Orosz E."/>
            <person name="Ouedraogo J.P."/>
            <person name="Overkamp K.M."/>
            <person name="Park H.-S."/>
            <person name="Perrone G."/>
            <person name="Piumi F."/>
            <person name="Punt P.J."/>
            <person name="Ram A.F."/>
            <person name="Ramon A."/>
            <person name="Rauscher S."/>
            <person name="Record E."/>
            <person name="Riano-Pachon D.M."/>
            <person name="Robert V."/>
            <person name="Roehrig J."/>
            <person name="Ruller R."/>
            <person name="Salamov A."/>
            <person name="Salih N.S."/>
            <person name="Samson R.A."/>
            <person name="Sandor E."/>
            <person name="Sanguinetti M."/>
            <person name="Schuetze T."/>
            <person name="Sepcic K."/>
            <person name="Shelest E."/>
            <person name="Sherlock G."/>
            <person name="Sophianopoulou V."/>
            <person name="Squina F.M."/>
            <person name="Sun H."/>
            <person name="Susca A."/>
            <person name="Todd R.B."/>
            <person name="Tsang A."/>
            <person name="Unkles S.E."/>
            <person name="van de Wiele N."/>
            <person name="van Rossen-Uffink D."/>
            <person name="Oliveira J.V."/>
            <person name="Vesth T.C."/>
            <person name="Visser J."/>
            <person name="Yu J.-H."/>
            <person name="Zhou M."/>
            <person name="Andersen M.R."/>
            <person name="Archer D.B."/>
            <person name="Baker S.E."/>
            <person name="Benoit I."/>
            <person name="Brakhage A.A."/>
            <person name="Braus G.H."/>
            <person name="Fischer R."/>
            <person name="Frisvad J.C."/>
            <person name="Goldman G.H."/>
            <person name="Houbraken J."/>
            <person name="Oakley B."/>
            <person name="Pocsi I."/>
            <person name="Scazzocchio C."/>
            <person name="Seiboth B."/>
            <person name="vanKuyk P.A."/>
            <person name="Wortman J."/>
            <person name="Dyer P.S."/>
            <person name="Grigoriev I.V."/>
        </authorList>
    </citation>
    <scope>NUCLEOTIDE SEQUENCE [LARGE SCALE GENOMIC DNA]</scope>
    <source>
        <strain evidence="8">CBS 101740 / IMI 381727 / IBT 21946</strain>
    </source>
</reference>
<feature type="transmembrane region" description="Helical" evidence="5">
    <location>
        <begin position="160"/>
        <end position="178"/>
    </location>
</feature>
<keyword evidence="2 5" id="KW-0812">Transmembrane</keyword>
<dbReference type="InterPro" id="IPR011701">
    <property type="entry name" value="MFS"/>
</dbReference>
<evidence type="ECO:0000313" key="7">
    <source>
        <dbReference type="EMBL" id="OJJ67087.1"/>
    </source>
</evidence>
<gene>
    <name evidence="7" type="ORF">ASPBRDRAFT_661755</name>
</gene>
<feature type="transmembrane region" description="Helical" evidence="5">
    <location>
        <begin position="375"/>
        <end position="395"/>
    </location>
</feature>
<protein>
    <recommendedName>
        <fullName evidence="6">Major facilitator superfamily (MFS) profile domain-containing protein</fullName>
    </recommendedName>
</protein>
<feature type="transmembrane region" description="Helical" evidence="5">
    <location>
        <begin position="317"/>
        <end position="335"/>
    </location>
</feature>
<feature type="transmembrane region" description="Helical" evidence="5">
    <location>
        <begin position="240"/>
        <end position="259"/>
    </location>
</feature>
<dbReference type="OrthoDB" id="440553at2759"/>
<dbReference type="Gene3D" id="1.20.1720.10">
    <property type="entry name" value="Multidrug resistance protein D"/>
    <property type="match status" value="1"/>
</dbReference>
<organism evidence="7 8">
    <name type="scientific">Aspergillus brasiliensis (strain CBS 101740 / IMI 381727 / IBT 21946)</name>
    <dbReference type="NCBI Taxonomy" id="767769"/>
    <lineage>
        <taxon>Eukaryota</taxon>
        <taxon>Fungi</taxon>
        <taxon>Dikarya</taxon>
        <taxon>Ascomycota</taxon>
        <taxon>Pezizomycotina</taxon>
        <taxon>Eurotiomycetes</taxon>
        <taxon>Eurotiomycetidae</taxon>
        <taxon>Eurotiales</taxon>
        <taxon>Aspergillaceae</taxon>
        <taxon>Aspergillus</taxon>
        <taxon>Aspergillus subgen. Circumdati</taxon>
    </lineage>
</organism>
<dbReference type="InterPro" id="IPR005829">
    <property type="entry name" value="Sugar_transporter_CS"/>
</dbReference>
<feature type="transmembrane region" description="Helical" evidence="5">
    <location>
        <begin position="347"/>
        <end position="368"/>
    </location>
</feature>
<dbReference type="GO" id="GO:0005886">
    <property type="term" value="C:plasma membrane"/>
    <property type="evidence" value="ECO:0007669"/>
    <property type="project" value="TreeGrafter"/>
</dbReference>
<keyword evidence="4 5" id="KW-0472">Membrane</keyword>
<proteinExistence type="predicted"/>
<dbReference type="GO" id="GO:0022857">
    <property type="term" value="F:transmembrane transporter activity"/>
    <property type="evidence" value="ECO:0007669"/>
    <property type="project" value="InterPro"/>
</dbReference>
<feature type="transmembrane region" description="Helical" evidence="5">
    <location>
        <begin position="102"/>
        <end position="121"/>
    </location>
</feature>
<dbReference type="AlphaFoldDB" id="A0A1L9U5Z3"/>
<dbReference type="InterPro" id="IPR020846">
    <property type="entry name" value="MFS_dom"/>
</dbReference>
<keyword evidence="8" id="KW-1185">Reference proteome</keyword>
<dbReference type="SUPFAM" id="SSF103473">
    <property type="entry name" value="MFS general substrate transporter"/>
    <property type="match status" value="2"/>
</dbReference>
<keyword evidence="3 5" id="KW-1133">Transmembrane helix</keyword>
<dbReference type="PROSITE" id="PS50850">
    <property type="entry name" value="MFS"/>
    <property type="match status" value="1"/>
</dbReference>
<feature type="transmembrane region" description="Helical" evidence="5">
    <location>
        <begin position="72"/>
        <end position="90"/>
    </location>
</feature>
<name>A0A1L9U5Z3_ASPBC</name>
<dbReference type="VEuPathDB" id="FungiDB:ASPBRDRAFT_661755"/>
<evidence type="ECO:0000256" key="4">
    <source>
        <dbReference type="ARBA" id="ARBA00023136"/>
    </source>
</evidence>
<dbReference type="InterPro" id="IPR036259">
    <property type="entry name" value="MFS_trans_sf"/>
</dbReference>
<evidence type="ECO:0000256" key="1">
    <source>
        <dbReference type="ARBA" id="ARBA00004141"/>
    </source>
</evidence>
<feature type="transmembrane region" description="Helical" evidence="5">
    <location>
        <begin position="449"/>
        <end position="467"/>
    </location>
</feature>
<dbReference type="Proteomes" id="UP000184499">
    <property type="component" value="Unassembled WGS sequence"/>
</dbReference>
<feature type="domain" description="Major facilitator superfamily (MFS) profile" evidence="6">
    <location>
        <begin position="37"/>
        <end position="535"/>
    </location>
</feature>
<evidence type="ECO:0000313" key="8">
    <source>
        <dbReference type="Proteomes" id="UP000184499"/>
    </source>
</evidence>
<feature type="transmembrane region" description="Helical" evidence="5">
    <location>
        <begin position="190"/>
        <end position="210"/>
    </location>
</feature>
<feature type="transmembrane region" description="Helical" evidence="5">
    <location>
        <begin position="127"/>
        <end position="148"/>
    </location>
</feature>
<feature type="transmembrane region" description="Helical" evidence="5">
    <location>
        <begin position="37"/>
        <end position="60"/>
    </location>
</feature>
<accession>A0A1L9U5Z3</accession>
<evidence type="ECO:0000256" key="2">
    <source>
        <dbReference type="ARBA" id="ARBA00022692"/>
    </source>
</evidence>
<feature type="transmembrane region" description="Helical" evidence="5">
    <location>
        <begin position="271"/>
        <end position="290"/>
    </location>
</feature>
<dbReference type="EMBL" id="KV878695">
    <property type="protein sequence ID" value="OJJ67087.1"/>
    <property type="molecule type" value="Genomic_DNA"/>
</dbReference>
<dbReference type="PANTHER" id="PTHR23501">
    <property type="entry name" value="MAJOR FACILITATOR SUPERFAMILY"/>
    <property type="match status" value="1"/>
</dbReference>
<evidence type="ECO:0000259" key="6">
    <source>
        <dbReference type="PROSITE" id="PS50850"/>
    </source>
</evidence>
<dbReference type="RefSeq" id="XP_067474336.1">
    <property type="nucleotide sequence ID" value="XM_067628677.1"/>
</dbReference>
<feature type="transmembrane region" description="Helical" evidence="5">
    <location>
        <begin position="407"/>
        <end position="428"/>
    </location>
</feature>
<evidence type="ECO:0000256" key="3">
    <source>
        <dbReference type="ARBA" id="ARBA00022989"/>
    </source>
</evidence>